<dbReference type="OrthoDB" id="793at2759"/>
<evidence type="ECO:0000313" key="7">
    <source>
        <dbReference type="EMBL" id="GIL79214.1"/>
    </source>
</evidence>
<name>A0A8J4CCU8_9CHLO</name>
<evidence type="ECO:0000256" key="2">
    <source>
        <dbReference type="ARBA" id="ARBA00022980"/>
    </source>
</evidence>
<accession>A0A8J4CCU8</accession>
<gene>
    <name evidence="7" type="ORF">Vretifemale_8593</name>
</gene>
<dbReference type="NCBIfam" id="NF001809">
    <property type="entry name" value="PRK00528.1"/>
    <property type="match status" value="1"/>
</dbReference>
<dbReference type="Proteomes" id="UP000747110">
    <property type="component" value="Unassembled WGS sequence"/>
</dbReference>
<dbReference type="SUPFAM" id="SSF143800">
    <property type="entry name" value="L28p-like"/>
    <property type="match status" value="1"/>
</dbReference>
<feature type="region of interest" description="Disordered" evidence="6">
    <location>
        <begin position="160"/>
        <end position="184"/>
    </location>
</feature>
<dbReference type="PANTHER" id="PTHR33280:SF1">
    <property type="entry name" value="LARGE RIBOSOMAL SUBUNIT PROTEIN BL31C"/>
    <property type="match status" value="1"/>
</dbReference>
<dbReference type="EMBL" id="BNCP01000015">
    <property type="protein sequence ID" value="GIL79214.1"/>
    <property type="molecule type" value="Genomic_DNA"/>
</dbReference>
<keyword evidence="8" id="KW-1185">Reference proteome</keyword>
<protein>
    <recommendedName>
        <fullName evidence="4">Large ribosomal subunit protein bL31c</fullName>
    </recommendedName>
    <alternativeName>
        <fullName evidence="5">50S ribosomal protein L31, chloroplastic</fullName>
    </alternativeName>
</protein>
<keyword evidence="3" id="KW-0687">Ribonucleoprotein</keyword>
<dbReference type="GO" id="GO:0006412">
    <property type="term" value="P:translation"/>
    <property type="evidence" value="ECO:0007669"/>
    <property type="project" value="InterPro"/>
</dbReference>
<evidence type="ECO:0000256" key="4">
    <source>
        <dbReference type="ARBA" id="ARBA00035270"/>
    </source>
</evidence>
<dbReference type="InterPro" id="IPR002150">
    <property type="entry name" value="Ribosomal_bL31"/>
</dbReference>
<dbReference type="Pfam" id="PF01197">
    <property type="entry name" value="Ribosomal_L31"/>
    <property type="match status" value="1"/>
</dbReference>
<reference evidence="7" key="1">
    <citation type="journal article" date="2021" name="Proc. Natl. Acad. Sci. U.S.A.">
        <title>Three genomes in the algal genus Volvox reveal the fate of a haploid sex-determining region after a transition to homothallism.</title>
        <authorList>
            <person name="Yamamoto K."/>
            <person name="Hamaji T."/>
            <person name="Kawai-Toyooka H."/>
            <person name="Matsuzaki R."/>
            <person name="Takahashi F."/>
            <person name="Nishimura Y."/>
            <person name="Kawachi M."/>
            <person name="Noguchi H."/>
            <person name="Minakuchi Y."/>
            <person name="Umen J.G."/>
            <person name="Toyoda A."/>
            <person name="Nozaki H."/>
        </authorList>
    </citation>
    <scope>NUCLEOTIDE SEQUENCE</scope>
    <source>
        <strain evidence="7">NIES-3786</strain>
    </source>
</reference>
<dbReference type="GO" id="GO:0005840">
    <property type="term" value="C:ribosome"/>
    <property type="evidence" value="ECO:0007669"/>
    <property type="project" value="UniProtKB-KW"/>
</dbReference>
<feature type="compositionally biased region" description="Basic and acidic residues" evidence="6">
    <location>
        <begin position="162"/>
        <end position="172"/>
    </location>
</feature>
<evidence type="ECO:0000256" key="5">
    <source>
        <dbReference type="ARBA" id="ARBA00035529"/>
    </source>
</evidence>
<dbReference type="PANTHER" id="PTHR33280">
    <property type="entry name" value="50S RIBOSOMAL PROTEIN L31, CHLOROPLASTIC"/>
    <property type="match status" value="1"/>
</dbReference>
<evidence type="ECO:0000313" key="8">
    <source>
        <dbReference type="Proteomes" id="UP000747110"/>
    </source>
</evidence>
<evidence type="ECO:0000256" key="1">
    <source>
        <dbReference type="ARBA" id="ARBA00009296"/>
    </source>
</evidence>
<evidence type="ECO:0000256" key="3">
    <source>
        <dbReference type="ARBA" id="ARBA00023274"/>
    </source>
</evidence>
<keyword evidence="2" id="KW-0689">Ribosomal protein</keyword>
<dbReference type="GO" id="GO:1990904">
    <property type="term" value="C:ribonucleoprotein complex"/>
    <property type="evidence" value="ECO:0007669"/>
    <property type="project" value="UniProtKB-KW"/>
</dbReference>
<dbReference type="GO" id="GO:0003735">
    <property type="term" value="F:structural constituent of ribosome"/>
    <property type="evidence" value="ECO:0007669"/>
    <property type="project" value="InterPro"/>
</dbReference>
<organism evidence="7 8">
    <name type="scientific">Volvox reticuliferus</name>
    <dbReference type="NCBI Taxonomy" id="1737510"/>
    <lineage>
        <taxon>Eukaryota</taxon>
        <taxon>Viridiplantae</taxon>
        <taxon>Chlorophyta</taxon>
        <taxon>core chlorophytes</taxon>
        <taxon>Chlorophyceae</taxon>
        <taxon>CS clade</taxon>
        <taxon>Chlamydomonadales</taxon>
        <taxon>Volvocaceae</taxon>
        <taxon>Volvox</taxon>
    </lineage>
</organism>
<dbReference type="Gene3D" id="4.10.830.30">
    <property type="entry name" value="Ribosomal protein L31"/>
    <property type="match status" value="1"/>
</dbReference>
<feature type="non-terminal residue" evidence="7">
    <location>
        <position position="1"/>
    </location>
</feature>
<dbReference type="AlphaFoldDB" id="A0A8J4CCU8"/>
<dbReference type="NCBIfam" id="TIGR00105">
    <property type="entry name" value="L31"/>
    <property type="match status" value="1"/>
</dbReference>
<comment type="similarity">
    <text evidence="1">Belongs to the bacterial ribosomal protein bL31 family. Type A subfamily.</text>
</comment>
<sequence>SYVAARKPFRTIPNWSRLWCPCLLYLQQIARSTISSRRDASSAALHKMATYTGSRVTAFSGSRLNNVRIGHATRGVTAAVMRKEGIHPQWFPEAKVICNGVEVMTVGGTKPAYNVDIYSGNHPFYQGNRTTLVLDDGQLNKFKKRFAELEELSVVPVLQAGKAEDPTAKEKPAAASQKGKGKKK</sequence>
<proteinExistence type="inferred from homology"/>
<dbReference type="InterPro" id="IPR042105">
    <property type="entry name" value="Ribosomal_bL31_sf"/>
</dbReference>
<comment type="caution">
    <text evidence="7">The sequence shown here is derived from an EMBL/GenBank/DDBJ whole genome shotgun (WGS) entry which is preliminary data.</text>
</comment>
<evidence type="ECO:0000256" key="6">
    <source>
        <dbReference type="SAM" id="MobiDB-lite"/>
    </source>
</evidence>
<dbReference type="PRINTS" id="PR01249">
    <property type="entry name" value="RIBOSOMALL31"/>
</dbReference>
<dbReference type="InterPro" id="IPR034704">
    <property type="entry name" value="Ribosomal_bL28/bL31-like_sf"/>
</dbReference>